<dbReference type="SUPFAM" id="SSF103481">
    <property type="entry name" value="Multidrug resistance efflux transporter EmrE"/>
    <property type="match status" value="2"/>
</dbReference>
<feature type="transmembrane region" description="Helical" evidence="7">
    <location>
        <begin position="243"/>
        <end position="261"/>
    </location>
</feature>
<dbReference type="Pfam" id="PF00892">
    <property type="entry name" value="EamA"/>
    <property type="match status" value="2"/>
</dbReference>
<dbReference type="AlphaFoldDB" id="A0A2I6S4J0"/>
<proteinExistence type="inferred from homology"/>
<gene>
    <name evidence="9" type="ORF">C0099_03835</name>
</gene>
<evidence type="ECO:0000256" key="6">
    <source>
        <dbReference type="SAM" id="MobiDB-lite"/>
    </source>
</evidence>
<keyword evidence="5 7" id="KW-0472">Membrane</keyword>
<dbReference type="PANTHER" id="PTHR32322">
    <property type="entry name" value="INNER MEMBRANE TRANSPORTER"/>
    <property type="match status" value="1"/>
</dbReference>
<organism evidence="9 10">
    <name type="scientific">Pseudazoarcus pumilus</name>
    <dbReference type="NCBI Taxonomy" id="2067960"/>
    <lineage>
        <taxon>Bacteria</taxon>
        <taxon>Pseudomonadati</taxon>
        <taxon>Pseudomonadota</taxon>
        <taxon>Betaproteobacteria</taxon>
        <taxon>Rhodocyclales</taxon>
        <taxon>Zoogloeaceae</taxon>
        <taxon>Pseudazoarcus</taxon>
    </lineage>
</organism>
<feature type="transmembrane region" description="Helical" evidence="7">
    <location>
        <begin position="95"/>
        <end position="116"/>
    </location>
</feature>
<name>A0A2I6S4J0_9RHOO</name>
<feature type="compositionally biased region" description="Basic residues" evidence="6">
    <location>
        <begin position="322"/>
        <end position="346"/>
    </location>
</feature>
<evidence type="ECO:0000256" key="2">
    <source>
        <dbReference type="ARBA" id="ARBA00007362"/>
    </source>
</evidence>
<accession>A0A2I6S4J0</accession>
<feature type="region of interest" description="Disordered" evidence="6">
    <location>
        <begin position="304"/>
        <end position="346"/>
    </location>
</feature>
<dbReference type="InterPro" id="IPR000620">
    <property type="entry name" value="EamA_dom"/>
</dbReference>
<dbReference type="PANTHER" id="PTHR32322:SF2">
    <property type="entry name" value="EAMA DOMAIN-CONTAINING PROTEIN"/>
    <property type="match status" value="1"/>
</dbReference>
<keyword evidence="10" id="KW-1185">Reference proteome</keyword>
<protein>
    <submittedName>
        <fullName evidence="9">EamA family transporter</fullName>
    </submittedName>
</protein>
<sequence>MHRGIVLALAAAVLFGASTPFAKLVVASAHPVLLAGLLYLGSGFGLSAFRLLRDRGWAASGLVAGEWPWLTAAVLFGGVLGPVALLIGLARTDAASASLLLNLEGVLTALIAWIIFREHCDRRLVIGMLAIVAGGVLLAWPSQQAETGGSTGGALWIAVACACWAIDNNLTRRISGGDAVFIATIKGLTAGAINLVIAWMLGASWPAAGSALSTLAIGLVGYGISLALFVLALRELGAARTGAYFSLAPFVGVAVALALPGGEAPPLLWPAALLMGVGLWLHLSERHDHEHHHEPLEHSHLHWHDEHHHHEHSGIATEEPHVHRHTHTAVTHKHAHFPDLHHRHRH</sequence>
<evidence type="ECO:0000313" key="10">
    <source>
        <dbReference type="Proteomes" id="UP000242205"/>
    </source>
</evidence>
<dbReference type="OrthoDB" id="9794287at2"/>
<dbReference type="EMBL" id="CP025682">
    <property type="protein sequence ID" value="AUN94147.1"/>
    <property type="molecule type" value="Genomic_DNA"/>
</dbReference>
<feature type="transmembrane region" description="Helical" evidence="7">
    <location>
        <begin position="148"/>
        <end position="167"/>
    </location>
</feature>
<evidence type="ECO:0000256" key="3">
    <source>
        <dbReference type="ARBA" id="ARBA00022692"/>
    </source>
</evidence>
<keyword evidence="3 7" id="KW-0812">Transmembrane</keyword>
<dbReference type="GO" id="GO:0016020">
    <property type="term" value="C:membrane"/>
    <property type="evidence" value="ECO:0007669"/>
    <property type="project" value="UniProtKB-SubCell"/>
</dbReference>
<evidence type="ECO:0000313" key="9">
    <source>
        <dbReference type="EMBL" id="AUN94147.1"/>
    </source>
</evidence>
<evidence type="ECO:0000256" key="1">
    <source>
        <dbReference type="ARBA" id="ARBA00004141"/>
    </source>
</evidence>
<feature type="domain" description="EamA" evidence="8">
    <location>
        <begin position="153"/>
        <end position="281"/>
    </location>
</feature>
<feature type="transmembrane region" description="Helical" evidence="7">
    <location>
        <begin position="123"/>
        <end position="142"/>
    </location>
</feature>
<feature type="transmembrane region" description="Helical" evidence="7">
    <location>
        <begin position="207"/>
        <end position="231"/>
    </location>
</feature>
<dbReference type="Proteomes" id="UP000242205">
    <property type="component" value="Chromosome"/>
</dbReference>
<feature type="transmembrane region" description="Helical" evidence="7">
    <location>
        <begin position="179"/>
        <end position="201"/>
    </location>
</feature>
<dbReference type="KEGG" id="atw:C0099_03835"/>
<feature type="transmembrane region" description="Helical" evidence="7">
    <location>
        <begin position="69"/>
        <end position="89"/>
    </location>
</feature>
<dbReference type="InterPro" id="IPR037185">
    <property type="entry name" value="EmrE-like"/>
</dbReference>
<dbReference type="RefSeq" id="WP_102246219.1">
    <property type="nucleotide sequence ID" value="NZ_CP025682.1"/>
</dbReference>
<comment type="subcellular location">
    <subcellularLocation>
        <location evidence="1">Membrane</location>
        <topology evidence="1">Multi-pass membrane protein</topology>
    </subcellularLocation>
</comment>
<reference evidence="9 10" key="1">
    <citation type="submission" date="2018-01" db="EMBL/GenBank/DDBJ databases">
        <authorList>
            <person name="Fu G.-Y."/>
        </authorList>
    </citation>
    <scope>NUCLEOTIDE SEQUENCE [LARGE SCALE GENOMIC DNA]</scope>
    <source>
        <strain evidence="9 10">SY39</strain>
    </source>
</reference>
<dbReference type="InterPro" id="IPR050638">
    <property type="entry name" value="AA-Vitamin_Transporters"/>
</dbReference>
<feature type="domain" description="EamA" evidence="8">
    <location>
        <begin position="3"/>
        <end position="138"/>
    </location>
</feature>
<keyword evidence="4 7" id="KW-1133">Transmembrane helix</keyword>
<evidence type="ECO:0000256" key="7">
    <source>
        <dbReference type="SAM" id="Phobius"/>
    </source>
</evidence>
<comment type="similarity">
    <text evidence="2">Belongs to the EamA transporter family.</text>
</comment>
<feature type="transmembrane region" description="Helical" evidence="7">
    <location>
        <begin position="32"/>
        <end position="49"/>
    </location>
</feature>
<feature type="transmembrane region" description="Helical" evidence="7">
    <location>
        <begin position="267"/>
        <end position="283"/>
    </location>
</feature>
<evidence type="ECO:0000256" key="4">
    <source>
        <dbReference type="ARBA" id="ARBA00022989"/>
    </source>
</evidence>
<evidence type="ECO:0000259" key="8">
    <source>
        <dbReference type="Pfam" id="PF00892"/>
    </source>
</evidence>
<evidence type="ECO:0000256" key="5">
    <source>
        <dbReference type="ARBA" id="ARBA00023136"/>
    </source>
</evidence>